<evidence type="ECO:0000313" key="2">
    <source>
        <dbReference type="EMBL" id="KWS04838.1"/>
    </source>
</evidence>
<keyword evidence="3" id="KW-1185">Reference proteome</keyword>
<dbReference type="SUPFAM" id="SSF48452">
    <property type="entry name" value="TPR-like"/>
    <property type="match status" value="1"/>
</dbReference>
<organism evidence="2 3">
    <name type="scientific">Lysobacter capsici AZ78</name>
    <dbReference type="NCBI Taxonomy" id="1444315"/>
    <lineage>
        <taxon>Bacteria</taxon>
        <taxon>Pseudomonadati</taxon>
        <taxon>Pseudomonadota</taxon>
        <taxon>Gammaproteobacteria</taxon>
        <taxon>Lysobacterales</taxon>
        <taxon>Lysobacteraceae</taxon>
        <taxon>Lysobacter</taxon>
    </lineage>
</organism>
<dbReference type="InterPro" id="IPR011990">
    <property type="entry name" value="TPR-like_helical_dom_sf"/>
</dbReference>
<dbReference type="Gene3D" id="1.25.40.10">
    <property type="entry name" value="Tetratricopeptide repeat domain"/>
    <property type="match status" value="1"/>
</dbReference>
<evidence type="ECO:0000313" key="3">
    <source>
        <dbReference type="Proteomes" id="UP000023435"/>
    </source>
</evidence>
<sequence length="292" mass="32253">MIARTLLLAALLLPAAAAQACINSIGTDHQGHSFSPDWIVGEELTEHMTGQVGRRWQMERAREVIADARAKPSFEHLNNLGVLLIYQGQYPIAIRQFLMIERTSPGRYETAANLGTALELAGYDQVALRWIRIGMRRNNDAHLQSEWLHARILQSKIALAKDPNYLAKHSVAGVQFGDALVPPMPAMPAGNDGKPVTPTMLQRSMSYQLFERTQFVKPTDPIVANVLRDWATLHLVGGSIENANTLYELAVTYGAPHDALMKRRQAHIRAILAKPRKDGDDAGECAICGGYN</sequence>
<dbReference type="AlphaFoldDB" id="A0A120AGN2"/>
<dbReference type="Proteomes" id="UP000023435">
    <property type="component" value="Unassembled WGS sequence"/>
</dbReference>
<dbReference type="RefSeq" id="WP_051546745.1">
    <property type="nucleotide sequence ID" value="NZ_JAJA02000001.1"/>
</dbReference>
<dbReference type="PROSITE" id="PS51257">
    <property type="entry name" value="PROKAR_LIPOPROTEIN"/>
    <property type="match status" value="1"/>
</dbReference>
<protein>
    <submittedName>
        <fullName evidence="2">Lipoprotein NlpI</fullName>
    </submittedName>
</protein>
<gene>
    <name evidence="2" type="ORF">AZ78_2388</name>
</gene>
<evidence type="ECO:0000256" key="1">
    <source>
        <dbReference type="SAM" id="SignalP"/>
    </source>
</evidence>
<dbReference type="OrthoDB" id="1159555at2"/>
<feature type="signal peptide" evidence="1">
    <location>
        <begin position="1"/>
        <end position="20"/>
    </location>
</feature>
<name>A0A120AGN2_9GAMM</name>
<dbReference type="EMBL" id="JAJA02000001">
    <property type="protein sequence ID" value="KWS04838.1"/>
    <property type="molecule type" value="Genomic_DNA"/>
</dbReference>
<feature type="chain" id="PRO_5007163663" evidence="1">
    <location>
        <begin position="21"/>
        <end position="292"/>
    </location>
</feature>
<comment type="caution">
    <text evidence="2">The sequence shown here is derived from an EMBL/GenBank/DDBJ whole genome shotgun (WGS) entry which is preliminary data.</text>
</comment>
<reference evidence="2 3" key="1">
    <citation type="journal article" date="2014" name="Genome Announc.">
        <title>Draft Genome Sequence of Lysobacter capsici AZ78, a Bacterium Antagonistic to Plant-Pathogenic Oomycetes.</title>
        <authorList>
            <person name="Puopolo G."/>
            <person name="Sonego P."/>
            <person name="Engelen K."/>
            <person name="Pertot I."/>
        </authorList>
    </citation>
    <scope>NUCLEOTIDE SEQUENCE [LARGE SCALE GENOMIC DNA]</scope>
    <source>
        <strain evidence="2 3">AZ78</strain>
    </source>
</reference>
<keyword evidence="1" id="KW-0732">Signal</keyword>
<proteinExistence type="predicted"/>
<keyword evidence="2" id="KW-0449">Lipoprotein</keyword>
<accession>A0A120AGN2</accession>